<evidence type="ECO:0000256" key="2">
    <source>
        <dbReference type="SAM" id="Phobius"/>
    </source>
</evidence>
<organism evidence="3 4">
    <name type="scientific">Pectobacterium parvum</name>
    <dbReference type="NCBI Taxonomy" id="2778550"/>
    <lineage>
        <taxon>Bacteria</taxon>
        <taxon>Pseudomonadati</taxon>
        <taxon>Pseudomonadota</taxon>
        <taxon>Gammaproteobacteria</taxon>
        <taxon>Enterobacterales</taxon>
        <taxon>Pectobacteriaceae</taxon>
        <taxon>Pectobacterium</taxon>
    </lineage>
</organism>
<reference evidence="3 4" key="1">
    <citation type="submission" date="2024-10" db="EMBL/GenBank/DDBJ databases">
        <authorList>
            <person name="Lu C.-H."/>
        </authorList>
    </citation>
    <scope>NUCLEOTIDE SEQUENCE [LARGE SCALE GENOMIC DNA]</scope>
    <source>
        <strain evidence="3 4">22QBSP01-2</strain>
    </source>
</reference>
<proteinExistence type="predicted"/>
<protein>
    <submittedName>
        <fullName evidence="3">Uncharacterized protein</fullName>
    </submittedName>
</protein>
<sequence>MDSTVTLDTYSFIISEILAAISGLFGGLSIAFFWQPKKLYRYGTFIAGVIICCISITATLALVGMAAKILRMNVSDVDTAMGLGYLVGAISVGLIAFLANFFSYRENKDILDVASELKQVTKGNLSHKNSSDNSPTDPPKEGN</sequence>
<dbReference type="Proteomes" id="UP001617714">
    <property type="component" value="Unassembled WGS sequence"/>
</dbReference>
<feature type="transmembrane region" description="Helical" evidence="2">
    <location>
        <begin position="12"/>
        <end position="33"/>
    </location>
</feature>
<feature type="transmembrane region" description="Helical" evidence="2">
    <location>
        <begin position="82"/>
        <end position="102"/>
    </location>
</feature>
<keyword evidence="2" id="KW-1133">Transmembrane helix</keyword>
<keyword evidence="4" id="KW-1185">Reference proteome</keyword>
<accession>A0ABW8G1E8</accession>
<feature type="region of interest" description="Disordered" evidence="1">
    <location>
        <begin position="122"/>
        <end position="143"/>
    </location>
</feature>
<dbReference type="GeneID" id="90770421"/>
<feature type="transmembrane region" description="Helical" evidence="2">
    <location>
        <begin position="45"/>
        <end position="70"/>
    </location>
</feature>
<name>A0ABW8G1E8_9GAMM</name>
<keyword evidence="2" id="KW-0812">Transmembrane</keyword>
<evidence type="ECO:0000313" key="3">
    <source>
        <dbReference type="EMBL" id="MFJ5322883.1"/>
    </source>
</evidence>
<evidence type="ECO:0000313" key="4">
    <source>
        <dbReference type="Proteomes" id="UP001617714"/>
    </source>
</evidence>
<feature type="compositionally biased region" description="Polar residues" evidence="1">
    <location>
        <begin position="122"/>
        <end position="135"/>
    </location>
</feature>
<evidence type="ECO:0000256" key="1">
    <source>
        <dbReference type="SAM" id="MobiDB-lite"/>
    </source>
</evidence>
<gene>
    <name evidence="3" type="ORF">ACIPSN_16235</name>
</gene>
<dbReference type="RefSeq" id="WP_039482876.1">
    <property type="nucleotide sequence ID" value="NZ_CP046377.1"/>
</dbReference>
<dbReference type="EMBL" id="JBIXKD010000019">
    <property type="protein sequence ID" value="MFJ5322883.1"/>
    <property type="molecule type" value="Genomic_DNA"/>
</dbReference>
<comment type="caution">
    <text evidence="3">The sequence shown here is derived from an EMBL/GenBank/DDBJ whole genome shotgun (WGS) entry which is preliminary data.</text>
</comment>
<keyword evidence="2" id="KW-0472">Membrane</keyword>